<evidence type="ECO:0000259" key="7">
    <source>
        <dbReference type="Pfam" id="PF00370"/>
    </source>
</evidence>
<dbReference type="InterPro" id="IPR050406">
    <property type="entry name" value="FGGY_Carb_Kinase"/>
</dbReference>
<dbReference type="InterPro" id="IPR018484">
    <property type="entry name" value="FGGY_N"/>
</dbReference>
<name>A0A926IDI8_9FIRM</name>
<keyword evidence="2" id="KW-0808">Transferase</keyword>
<dbReference type="Pfam" id="PF00370">
    <property type="entry name" value="FGGY_N"/>
    <property type="match status" value="1"/>
</dbReference>
<gene>
    <name evidence="9" type="ORF">H8718_04240</name>
</gene>
<keyword evidence="3" id="KW-0547">Nucleotide-binding</keyword>
<dbReference type="InterPro" id="IPR043129">
    <property type="entry name" value="ATPase_NBD"/>
</dbReference>
<protein>
    <submittedName>
        <fullName evidence="9">Rhamnulokinase</fullName>
    </submittedName>
</protein>
<keyword evidence="5" id="KW-0067">ATP-binding</keyword>
<dbReference type="SUPFAM" id="SSF53067">
    <property type="entry name" value="Actin-like ATPase domain"/>
    <property type="match status" value="2"/>
</dbReference>
<dbReference type="Gene3D" id="3.30.420.40">
    <property type="match status" value="2"/>
</dbReference>
<dbReference type="PANTHER" id="PTHR43095">
    <property type="entry name" value="SUGAR KINASE"/>
    <property type="match status" value="1"/>
</dbReference>
<evidence type="ECO:0000259" key="8">
    <source>
        <dbReference type="Pfam" id="PF02782"/>
    </source>
</evidence>
<evidence type="ECO:0000256" key="3">
    <source>
        <dbReference type="ARBA" id="ARBA00022741"/>
    </source>
</evidence>
<dbReference type="GO" id="GO:0005524">
    <property type="term" value="F:ATP binding"/>
    <property type="evidence" value="ECO:0007669"/>
    <property type="project" value="UniProtKB-KW"/>
</dbReference>
<feature type="domain" description="Carbohydrate kinase FGGY N-terminal" evidence="7">
    <location>
        <begin position="5"/>
        <end position="247"/>
    </location>
</feature>
<organism evidence="9 10">
    <name type="scientific">Zhenhengia yiwuensis</name>
    <dbReference type="NCBI Taxonomy" id="2763666"/>
    <lineage>
        <taxon>Bacteria</taxon>
        <taxon>Bacillati</taxon>
        <taxon>Bacillota</taxon>
        <taxon>Clostridia</taxon>
        <taxon>Lachnospirales</taxon>
        <taxon>Lachnospiraceae</taxon>
        <taxon>Zhenhengia</taxon>
    </lineage>
</organism>
<evidence type="ECO:0000313" key="10">
    <source>
        <dbReference type="Proteomes" id="UP000655830"/>
    </source>
</evidence>
<evidence type="ECO:0000313" key="9">
    <source>
        <dbReference type="EMBL" id="MBC8578738.1"/>
    </source>
</evidence>
<comment type="caution">
    <text evidence="9">The sequence shown here is derived from an EMBL/GenBank/DDBJ whole genome shotgun (WGS) entry which is preliminary data.</text>
</comment>
<dbReference type="Proteomes" id="UP000655830">
    <property type="component" value="Unassembled WGS sequence"/>
</dbReference>
<accession>A0A926IDI8</accession>
<reference evidence="9" key="1">
    <citation type="submission" date="2020-08" db="EMBL/GenBank/DDBJ databases">
        <title>Genome public.</title>
        <authorList>
            <person name="Liu C."/>
            <person name="Sun Q."/>
        </authorList>
    </citation>
    <scope>NUCLEOTIDE SEQUENCE</scope>
    <source>
        <strain evidence="9">NSJ-12</strain>
    </source>
</reference>
<evidence type="ECO:0000256" key="4">
    <source>
        <dbReference type="ARBA" id="ARBA00022777"/>
    </source>
</evidence>
<dbReference type="PANTHER" id="PTHR43095:SF5">
    <property type="entry name" value="XYLULOSE KINASE"/>
    <property type="match status" value="1"/>
</dbReference>
<keyword evidence="6" id="KW-0684">Rhamnose metabolism</keyword>
<dbReference type="InterPro" id="IPR018485">
    <property type="entry name" value="FGGY_C"/>
</dbReference>
<evidence type="ECO:0000256" key="2">
    <source>
        <dbReference type="ARBA" id="ARBA00022679"/>
    </source>
</evidence>
<dbReference type="InterPro" id="IPR013449">
    <property type="entry name" value="Rhamnulokinase"/>
</dbReference>
<dbReference type="CDD" id="cd07771">
    <property type="entry name" value="ASKHA_NBD_FGGY_RhaB-like"/>
    <property type="match status" value="1"/>
</dbReference>
<evidence type="ECO:0000256" key="5">
    <source>
        <dbReference type="ARBA" id="ARBA00022840"/>
    </source>
</evidence>
<comment type="similarity">
    <text evidence="1">Belongs to the FGGY kinase family.</text>
</comment>
<feature type="domain" description="Carbohydrate kinase FGGY C-terminal" evidence="8">
    <location>
        <begin position="256"/>
        <end position="444"/>
    </location>
</feature>
<sequence>MNKAYIAFDLGASSGRLMLGIDKEGKIELEEVHRFPNDPVVMNGTMYWDIPRLFHEMKQGLKKVALRKDVSIQSMGIDTWGVDGAWLDENGQMINLPIHYRDGRTAKVIDEVESIISEETLYGITGIQKAAFNTIYQLYYDKKYNSIIKNHGKKWLFTPDLLGYLFTGKMYNEATIASTSGLIDVETKGYSKEIFDKLNLDRNVMCELVQPGTQVGTLTKAIQEETGLGPIPIIAVGSHDTASAVVGAEIEKEDEMYLVCGTWCLMGLEVSKAQLEEKARLSGFTNEGSAKGKVRLLKNINGLWILQQLKKCLNDKGLKVDFPDIIEEARKVNHEYAIDIADERFMAPTNMEQEIIAACKEKYNVQLESIGEVATAVYNGLGKLYQETVHQFEELIGEEISTIRMVGGGTKDAHLCEVVKQATHKAVIKGTTEASAMGNVLVQMNTLRL</sequence>
<dbReference type="Pfam" id="PF02782">
    <property type="entry name" value="FGGY_C"/>
    <property type="match status" value="1"/>
</dbReference>
<keyword evidence="4" id="KW-0418">Kinase</keyword>
<dbReference type="AlphaFoldDB" id="A0A926IDI8"/>
<evidence type="ECO:0000256" key="6">
    <source>
        <dbReference type="ARBA" id="ARBA00023308"/>
    </source>
</evidence>
<dbReference type="RefSeq" id="WP_249331776.1">
    <property type="nucleotide sequence ID" value="NZ_JACRSY010000005.1"/>
</dbReference>
<proteinExistence type="inferred from homology"/>
<dbReference type="EMBL" id="JACRSY010000005">
    <property type="protein sequence ID" value="MBC8578738.1"/>
    <property type="molecule type" value="Genomic_DNA"/>
</dbReference>
<keyword evidence="10" id="KW-1185">Reference proteome</keyword>
<dbReference type="GO" id="GO:0019301">
    <property type="term" value="P:rhamnose catabolic process"/>
    <property type="evidence" value="ECO:0007669"/>
    <property type="project" value="InterPro"/>
</dbReference>
<dbReference type="GO" id="GO:0008993">
    <property type="term" value="F:rhamnulokinase activity"/>
    <property type="evidence" value="ECO:0007669"/>
    <property type="project" value="InterPro"/>
</dbReference>
<evidence type="ECO:0000256" key="1">
    <source>
        <dbReference type="ARBA" id="ARBA00009156"/>
    </source>
</evidence>